<name>A0ABD1W657_9LAMI</name>
<keyword evidence="2" id="KW-1185">Reference proteome</keyword>
<evidence type="ECO:0000313" key="2">
    <source>
        <dbReference type="Proteomes" id="UP001604277"/>
    </source>
</evidence>
<protein>
    <submittedName>
        <fullName evidence="1">Phosphatidylinositol transfer protein SEC14</fullName>
    </submittedName>
</protein>
<dbReference type="Proteomes" id="UP001604277">
    <property type="component" value="Unassembled WGS sequence"/>
</dbReference>
<sequence length="168" mass="18484">MEKLVEYSIKLYCSKLQQPTQFNLKANSKESMVGQSQVAFASLVTVEVKKKSSGRKFSSLFLGLFRFKSEKPNSNSGPFSDPGVVGTAQTPTTAVVEKEGLPQPEPEVEKVGKPVVECEKEVTAVKDENVAESASFKEESNKVDDLIDPEKKALDEFNHLIQELLDSA</sequence>
<evidence type="ECO:0000313" key="1">
    <source>
        <dbReference type="EMBL" id="KAL2545145.1"/>
    </source>
</evidence>
<reference evidence="2" key="1">
    <citation type="submission" date="2024-07" db="EMBL/GenBank/DDBJ databases">
        <title>Two chromosome-level genome assemblies of Korean endemic species Abeliophyllum distichum and Forsythia ovata (Oleaceae).</title>
        <authorList>
            <person name="Jang H."/>
        </authorList>
    </citation>
    <scope>NUCLEOTIDE SEQUENCE [LARGE SCALE GENOMIC DNA]</scope>
</reference>
<dbReference type="AlphaFoldDB" id="A0ABD1W657"/>
<comment type="caution">
    <text evidence="1">The sequence shown here is derived from an EMBL/GenBank/DDBJ whole genome shotgun (WGS) entry which is preliminary data.</text>
</comment>
<proteinExistence type="predicted"/>
<accession>A0ABD1W657</accession>
<gene>
    <name evidence="1" type="ORF">Fot_14378</name>
</gene>
<dbReference type="EMBL" id="JBFOLJ010000004">
    <property type="protein sequence ID" value="KAL2545145.1"/>
    <property type="molecule type" value="Genomic_DNA"/>
</dbReference>
<organism evidence="1 2">
    <name type="scientific">Forsythia ovata</name>
    <dbReference type="NCBI Taxonomy" id="205694"/>
    <lineage>
        <taxon>Eukaryota</taxon>
        <taxon>Viridiplantae</taxon>
        <taxon>Streptophyta</taxon>
        <taxon>Embryophyta</taxon>
        <taxon>Tracheophyta</taxon>
        <taxon>Spermatophyta</taxon>
        <taxon>Magnoliopsida</taxon>
        <taxon>eudicotyledons</taxon>
        <taxon>Gunneridae</taxon>
        <taxon>Pentapetalae</taxon>
        <taxon>asterids</taxon>
        <taxon>lamiids</taxon>
        <taxon>Lamiales</taxon>
        <taxon>Oleaceae</taxon>
        <taxon>Forsythieae</taxon>
        <taxon>Forsythia</taxon>
    </lineage>
</organism>